<accession>A0ABT9W0E1</accession>
<protein>
    <submittedName>
        <fullName evidence="4">Transposase</fullName>
    </submittedName>
</protein>
<dbReference type="Pfam" id="PF01609">
    <property type="entry name" value="DDE_Tnp_1"/>
    <property type="match status" value="1"/>
</dbReference>
<feature type="domain" description="Transposase IS4-like" evidence="2">
    <location>
        <begin position="309"/>
        <end position="421"/>
    </location>
</feature>
<evidence type="ECO:0000256" key="1">
    <source>
        <dbReference type="SAM" id="MobiDB-lite"/>
    </source>
</evidence>
<keyword evidence="5" id="KW-1185">Reference proteome</keyword>
<evidence type="ECO:0000313" key="5">
    <source>
        <dbReference type="Proteomes" id="UP001235840"/>
    </source>
</evidence>
<organism evidence="4 5">
    <name type="scientific">Caldalkalibacillus horti</name>
    <dbReference type="NCBI Taxonomy" id="77523"/>
    <lineage>
        <taxon>Bacteria</taxon>
        <taxon>Bacillati</taxon>
        <taxon>Bacillota</taxon>
        <taxon>Bacilli</taxon>
        <taxon>Bacillales</taxon>
        <taxon>Bacillaceae</taxon>
        <taxon>Caldalkalibacillus</taxon>
    </lineage>
</organism>
<dbReference type="InterPro" id="IPR008490">
    <property type="entry name" value="Transposase_InsH_N"/>
</dbReference>
<dbReference type="EMBL" id="JAUSTY010000010">
    <property type="protein sequence ID" value="MDQ0166731.1"/>
    <property type="molecule type" value="Genomic_DNA"/>
</dbReference>
<dbReference type="InterPro" id="IPR002559">
    <property type="entry name" value="Transposase_11"/>
</dbReference>
<dbReference type="PANTHER" id="PTHR33408">
    <property type="entry name" value="TRANSPOSASE"/>
    <property type="match status" value="1"/>
</dbReference>
<evidence type="ECO:0000259" key="3">
    <source>
        <dbReference type="Pfam" id="PF05598"/>
    </source>
</evidence>
<evidence type="ECO:0000259" key="2">
    <source>
        <dbReference type="Pfam" id="PF01609"/>
    </source>
</evidence>
<comment type="caution">
    <text evidence="4">The sequence shown here is derived from an EMBL/GenBank/DDBJ whole genome shotgun (WGS) entry which is preliminary data.</text>
</comment>
<dbReference type="Pfam" id="PF05598">
    <property type="entry name" value="DUF772"/>
    <property type="match status" value="1"/>
</dbReference>
<dbReference type="RefSeq" id="WP_307395166.1">
    <property type="nucleotide sequence ID" value="NZ_BAAADK010000047.1"/>
</dbReference>
<evidence type="ECO:0000313" key="4">
    <source>
        <dbReference type="EMBL" id="MDQ0166731.1"/>
    </source>
</evidence>
<feature type="region of interest" description="Disordered" evidence="1">
    <location>
        <begin position="262"/>
        <end position="301"/>
    </location>
</feature>
<dbReference type="Proteomes" id="UP001235840">
    <property type="component" value="Unassembled WGS sequence"/>
</dbReference>
<feature type="domain" description="Transposase InsH N-terminal" evidence="3">
    <location>
        <begin position="21"/>
        <end position="111"/>
    </location>
</feature>
<dbReference type="PANTHER" id="PTHR33408:SF2">
    <property type="entry name" value="TRANSPOSASE DDE DOMAIN-CONTAINING PROTEIN"/>
    <property type="match status" value="1"/>
</dbReference>
<name>A0ABT9W0E1_9BACI</name>
<sequence length="495" mass="56972">MKNRVRYKEFEQISFADMMVYSKLPEHPFWSLLEKKIDFTFADELCSVLYSPKGQRPYAPSLKLKVHLVQTYSDLSDRQTEEKIMSDLFIKRFLGLPVDFFGFDHSTIGLDRSRMGATMFKACHFYILAQMRCHGLWGDHNEQWIIDSFAANVPWAQPSAYRLIQQAMISIFQHLKRSHRGFYQFACSSVVSDTMYTRFPRNASDAEAMLAFSKLVAQAYGLLQWFQLEEAHTLFVQELKEGTRRTSEQLQQTLLQILEQNSRLLPPDDDPSDHASDIKNRETDDEVTFEKIPRAQRPKDRVMSTIDPDARVGKKNKSTVIKGYKVQNLCTASGVILNMAVIPANEHDREAMIPMIRDVQGFLYQTPTAVLGDALYGHGKQRAQLAQGGISVVAPVPPANNPTQLYDASEFQYDPEEDHYLCPGGQISQQKRRISQKEGWQYYFANRDCQTCGLREACTTSKDARRVFRSDFQVLYEKLGPTMRQRKERQTFGND</sequence>
<reference evidence="4 5" key="1">
    <citation type="submission" date="2023-07" db="EMBL/GenBank/DDBJ databases">
        <title>Genomic Encyclopedia of Type Strains, Phase IV (KMG-IV): sequencing the most valuable type-strain genomes for metagenomic binning, comparative biology and taxonomic classification.</title>
        <authorList>
            <person name="Goeker M."/>
        </authorList>
    </citation>
    <scope>NUCLEOTIDE SEQUENCE [LARGE SCALE GENOMIC DNA]</scope>
    <source>
        <strain evidence="4 5">DSM 12751</strain>
    </source>
</reference>
<gene>
    <name evidence="4" type="ORF">J2S11_002647</name>
</gene>
<proteinExistence type="predicted"/>
<feature type="compositionally biased region" description="Basic and acidic residues" evidence="1">
    <location>
        <begin position="272"/>
        <end position="301"/>
    </location>
</feature>